<dbReference type="Proteomes" id="UP000551758">
    <property type="component" value="Unassembled WGS sequence"/>
</dbReference>
<reference evidence="1 2" key="1">
    <citation type="journal article" date="2020" name="Mol. Biol. Evol.">
        <title>Interspecific Gene Flow and the Evolution of Specialization in Black and White Rhinoceros.</title>
        <authorList>
            <person name="Moodley Y."/>
            <person name="Westbury M.V."/>
            <person name="Russo I.M."/>
            <person name="Gopalakrishnan S."/>
            <person name="Rakotoarivelo A."/>
            <person name="Olsen R.A."/>
            <person name="Prost S."/>
            <person name="Tunstall T."/>
            <person name="Ryder O.A."/>
            <person name="Dalen L."/>
            <person name="Bruford M.W."/>
        </authorList>
    </citation>
    <scope>NUCLEOTIDE SEQUENCE [LARGE SCALE GENOMIC DNA]</scope>
    <source>
        <strain evidence="1">SBR-YM</strain>
        <tissue evidence="1">Skin</tissue>
    </source>
</reference>
<dbReference type="AlphaFoldDB" id="A0A7J7FN46"/>
<accession>A0A7J7FN46</accession>
<proteinExistence type="predicted"/>
<protein>
    <submittedName>
        <fullName evidence="1">Uncharacterized protein</fullName>
    </submittedName>
</protein>
<keyword evidence="2" id="KW-1185">Reference proteome</keyword>
<gene>
    <name evidence="1" type="ORF">HPG69_007263</name>
</gene>
<comment type="caution">
    <text evidence="1">The sequence shown here is derived from an EMBL/GenBank/DDBJ whole genome shotgun (WGS) entry which is preliminary data.</text>
</comment>
<name>A0A7J7FN46_DICBM</name>
<evidence type="ECO:0000313" key="1">
    <source>
        <dbReference type="EMBL" id="KAF5929510.1"/>
    </source>
</evidence>
<organism evidence="1 2">
    <name type="scientific">Diceros bicornis minor</name>
    <name type="common">South-central black rhinoceros</name>
    <dbReference type="NCBI Taxonomy" id="77932"/>
    <lineage>
        <taxon>Eukaryota</taxon>
        <taxon>Metazoa</taxon>
        <taxon>Chordata</taxon>
        <taxon>Craniata</taxon>
        <taxon>Vertebrata</taxon>
        <taxon>Euteleostomi</taxon>
        <taxon>Mammalia</taxon>
        <taxon>Eutheria</taxon>
        <taxon>Laurasiatheria</taxon>
        <taxon>Perissodactyla</taxon>
        <taxon>Rhinocerotidae</taxon>
        <taxon>Diceros</taxon>
    </lineage>
</organism>
<evidence type="ECO:0000313" key="2">
    <source>
        <dbReference type="Proteomes" id="UP000551758"/>
    </source>
</evidence>
<sequence>MGMDLASFVTSCRFHVSGKPFTSGVGGKDFLPTSGLLEHQDTPNKYPALPLNNYIIIINGFQGLTEQRPHLGLWSCENYVTQMTLHGRQGVEPAKSQERGISVRAKRACEASRGGTSGVLLVAALRQAPELCVGAEVTGPRRRERRRCPRCSGRV</sequence>
<dbReference type="EMBL" id="JACDTQ010000092">
    <property type="protein sequence ID" value="KAF5929510.1"/>
    <property type="molecule type" value="Genomic_DNA"/>
</dbReference>